<evidence type="ECO:0000256" key="5">
    <source>
        <dbReference type="ARBA" id="ARBA00023014"/>
    </source>
</evidence>
<dbReference type="PROSITE" id="PS50926">
    <property type="entry name" value="TRAM"/>
    <property type="match status" value="1"/>
</dbReference>
<feature type="active site" description="Nucleophile" evidence="6">
    <location>
        <position position="372"/>
    </location>
</feature>
<dbReference type="Proteomes" id="UP000195766">
    <property type="component" value="Unassembled WGS sequence"/>
</dbReference>
<feature type="binding site" evidence="6">
    <location>
        <position position="346"/>
    </location>
    <ligand>
        <name>S-adenosyl-L-methionine</name>
        <dbReference type="ChEBI" id="CHEBI:59789"/>
    </ligand>
</feature>
<dbReference type="OrthoDB" id="9804590at2"/>
<dbReference type="InterPro" id="IPR010280">
    <property type="entry name" value="U5_MeTrfase_fam"/>
</dbReference>
<feature type="binding site" evidence="6">
    <location>
        <position position="278"/>
    </location>
    <ligand>
        <name>S-adenosyl-L-methionine</name>
        <dbReference type="ChEBI" id="CHEBI:59789"/>
    </ligand>
</feature>
<evidence type="ECO:0000256" key="2">
    <source>
        <dbReference type="ARBA" id="ARBA00022603"/>
    </source>
</evidence>
<feature type="binding site" evidence="6">
    <location>
        <position position="298"/>
    </location>
    <ligand>
        <name>S-adenosyl-L-methionine</name>
        <dbReference type="ChEBI" id="CHEBI:59789"/>
    </ligand>
</feature>
<name>A0A1R4FCN1_BREDI</name>
<dbReference type="Gene3D" id="2.40.50.140">
    <property type="entry name" value="Nucleic acid-binding proteins"/>
    <property type="match status" value="1"/>
</dbReference>
<dbReference type="Pfam" id="PF01938">
    <property type="entry name" value="TRAM"/>
    <property type="match status" value="1"/>
</dbReference>
<dbReference type="GO" id="GO:0070041">
    <property type="term" value="F:rRNA (uridine-C5-)-methyltransferase activity"/>
    <property type="evidence" value="ECO:0007669"/>
    <property type="project" value="TreeGrafter"/>
</dbReference>
<keyword evidence="4 6" id="KW-0949">S-adenosyl-L-methionine</keyword>
<dbReference type="Pfam" id="PF05958">
    <property type="entry name" value="tRNA_U5-meth_tr"/>
    <property type="match status" value="1"/>
</dbReference>
<keyword evidence="2 6" id="KW-0489">Methyltransferase</keyword>
<evidence type="ECO:0000256" key="4">
    <source>
        <dbReference type="ARBA" id="ARBA00022691"/>
    </source>
</evidence>
<dbReference type="EC" id="2.1.1.-" evidence="9"/>
<evidence type="ECO:0000313" key="10">
    <source>
        <dbReference type="Proteomes" id="UP000195766"/>
    </source>
</evidence>
<reference evidence="9 10" key="1">
    <citation type="submission" date="2017-02" db="EMBL/GenBank/DDBJ databases">
        <authorList>
            <person name="Peterson S.W."/>
        </authorList>
    </citation>
    <scope>NUCLEOTIDE SEQUENCE [LARGE SCALE GENOMIC DNA]</scope>
    <source>
        <strain evidence="9 10">3F5N</strain>
    </source>
</reference>
<feature type="domain" description="TRAM" evidence="8">
    <location>
        <begin position="1"/>
        <end position="52"/>
    </location>
</feature>
<keyword evidence="1" id="KW-0408">Iron</keyword>
<feature type="active site" evidence="7">
    <location>
        <position position="372"/>
    </location>
</feature>
<gene>
    <name evidence="9" type="ORF">FM111_03945</name>
</gene>
<evidence type="ECO:0000256" key="3">
    <source>
        <dbReference type="ARBA" id="ARBA00022679"/>
    </source>
</evidence>
<accession>A0A1R4FCN1</accession>
<dbReference type="PANTHER" id="PTHR11061">
    <property type="entry name" value="RNA M5U METHYLTRANSFERASE"/>
    <property type="match status" value="1"/>
</dbReference>
<keyword evidence="3 6" id="KW-0808">Transferase</keyword>
<keyword evidence="5" id="KW-0411">Iron-sulfur</keyword>
<dbReference type="EMBL" id="FUIE01000020">
    <property type="protein sequence ID" value="SJM53603.1"/>
    <property type="molecule type" value="Genomic_DNA"/>
</dbReference>
<dbReference type="InterPro" id="IPR012340">
    <property type="entry name" value="NA-bd_OB-fold"/>
</dbReference>
<proteinExistence type="inferred from homology"/>
<dbReference type="SUPFAM" id="SSF50249">
    <property type="entry name" value="Nucleic acid-binding proteins"/>
    <property type="match status" value="1"/>
</dbReference>
<dbReference type="Gene3D" id="3.40.50.150">
    <property type="entry name" value="Vaccinia Virus protein VP39"/>
    <property type="match status" value="1"/>
</dbReference>
<dbReference type="PROSITE" id="PS51687">
    <property type="entry name" value="SAM_MT_RNA_M5U"/>
    <property type="match status" value="1"/>
</dbReference>
<comment type="similarity">
    <text evidence="6">Belongs to the class I-like SAM-binding methyltransferase superfamily. RNA M5U methyltransferase family.</text>
</comment>
<dbReference type="InterPro" id="IPR002792">
    <property type="entry name" value="TRAM_dom"/>
</dbReference>
<protein>
    <submittedName>
        <fullName evidence="9">23S rRNA (Uracil-5-)-methyltransferase RumA</fullName>
        <ecNumber evidence="9">2.1.1.-</ecNumber>
    </submittedName>
</protein>
<dbReference type="Gene3D" id="2.40.50.1070">
    <property type="match status" value="1"/>
</dbReference>
<evidence type="ECO:0000256" key="1">
    <source>
        <dbReference type="ARBA" id="ARBA00022485"/>
    </source>
</evidence>
<keyword evidence="1" id="KW-0479">Metal-binding</keyword>
<keyword evidence="1" id="KW-0004">4Fe-4S</keyword>
<evidence type="ECO:0000256" key="7">
    <source>
        <dbReference type="PROSITE-ProRule" id="PRU10015"/>
    </source>
</evidence>
<dbReference type="PANTHER" id="PTHR11061:SF49">
    <property type="entry name" value="23S RRNA (URACIL(1939)-C(5))-METHYLTRANSFERASE RLMD"/>
    <property type="match status" value="1"/>
</dbReference>
<evidence type="ECO:0000259" key="8">
    <source>
        <dbReference type="PROSITE" id="PS50926"/>
    </source>
</evidence>
<organism evidence="9 10">
    <name type="scientific">Brevundimonas diminuta 3F5N</name>
    <dbReference type="NCBI Taxonomy" id="1255603"/>
    <lineage>
        <taxon>Bacteria</taxon>
        <taxon>Pseudomonadati</taxon>
        <taxon>Pseudomonadota</taxon>
        <taxon>Alphaproteobacteria</taxon>
        <taxon>Caulobacterales</taxon>
        <taxon>Caulobacteraceae</taxon>
        <taxon>Brevundimonas</taxon>
    </lineage>
</organism>
<dbReference type="AlphaFoldDB" id="A0A1R4FCN1"/>
<dbReference type="RefSeq" id="WP_087139447.1">
    <property type="nucleotide sequence ID" value="NZ_FUIE01000020.1"/>
</dbReference>
<dbReference type="InterPro" id="IPR029063">
    <property type="entry name" value="SAM-dependent_MTases_sf"/>
</dbReference>
<dbReference type="PROSITE" id="PS01230">
    <property type="entry name" value="TRMA_1"/>
    <property type="match status" value="1"/>
</dbReference>
<sequence length="414" mass="43742">MTQTLTIARMGHQGDGIADTANGPVFVPGALPGEVIAAEVKDGRAERFDLIEASPDRRPIHSQTYAECGVAPLQHWADEPYLAWKREVVLQTLAREGLETEVEATVATPLASRRRLALHARQGPDGRVVLGFKARKSWRVVELTDCPLSDPHLTAALPALAKVAAPFLGHPKSAPTLHVTLTDTGLDVDVTGVEKRSGGLNGDQSALAIAAAAEADLARLSLDGDTLVMARQPRVRFGRASVPLPAGGFLQASPAAEAAMVERAVEAVRGAKKVADLFCGAGTFTFPLAEIASVTAADSAAASIAALKAGLSTAQGLKGIEAQARDLFRRPLSPYDLKGCEAIVMDPPRAGALEQTQQLPGTKASVVVGVSCNPQTFARDARVLVDAGFRLEKVTPIDQFIWSTHIELVGVFRR</sequence>
<dbReference type="SUPFAM" id="SSF53335">
    <property type="entry name" value="S-adenosyl-L-methionine-dependent methyltransferases"/>
    <property type="match status" value="1"/>
</dbReference>
<dbReference type="GO" id="GO:0070475">
    <property type="term" value="P:rRNA base methylation"/>
    <property type="evidence" value="ECO:0007669"/>
    <property type="project" value="TreeGrafter"/>
</dbReference>
<dbReference type="InterPro" id="IPR030390">
    <property type="entry name" value="MeTrfase_TrmA_AS"/>
</dbReference>
<evidence type="ECO:0000313" key="9">
    <source>
        <dbReference type="EMBL" id="SJM53603.1"/>
    </source>
</evidence>
<feature type="binding site" evidence="6">
    <location>
        <position position="251"/>
    </location>
    <ligand>
        <name>S-adenosyl-L-methionine</name>
        <dbReference type="ChEBI" id="CHEBI:59789"/>
    </ligand>
</feature>
<dbReference type="GO" id="GO:0051539">
    <property type="term" value="F:4 iron, 4 sulfur cluster binding"/>
    <property type="evidence" value="ECO:0007669"/>
    <property type="project" value="UniProtKB-KW"/>
</dbReference>
<evidence type="ECO:0000256" key="6">
    <source>
        <dbReference type="PROSITE-ProRule" id="PRU01024"/>
    </source>
</evidence>